<dbReference type="GeneTree" id="ENSGT00390000000111"/>
<evidence type="ECO:0000256" key="1">
    <source>
        <dbReference type="ARBA" id="ARBA00007429"/>
    </source>
</evidence>
<feature type="coiled-coil region" evidence="3">
    <location>
        <begin position="20"/>
        <end position="118"/>
    </location>
</feature>
<keyword evidence="2 3" id="KW-0175">Coiled coil</keyword>
<accession>A0A3Q4I3J6</accession>
<evidence type="ECO:0000256" key="2">
    <source>
        <dbReference type="ARBA" id="ARBA00023054"/>
    </source>
</evidence>
<dbReference type="PANTHER" id="PTHR10921">
    <property type="entry name" value="NUCLEAR DISTRIBUTION PROTEIN NUDE HOMOLOG 1"/>
    <property type="match status" value="1"/>
</dbReference>
<reference evidence="4" key="2">
    <citation type="submission" date="2025-09" db="UniProtKB">
        <authorList>
            <consortium name="Ensembl"/>
        </authorList>
    </citation>
    <scope>IDENTIFICATION</scope>
</reference>
<dbReference type="InterPro" id="IPR033494">
    <property type="entry name" value="NUDE"/>
</dbReference>
<dbReference type="GO" id="GO:0016477">
    <property type="term" value="P:cell migration"/>
    <property type="evidence" value="ECO:0007669"/>
    <property type="project" value="TreeGrafter"/>
</dbReference>
<organism evidence="4 5">
    <name type="scientific">Neolamprologus brichardi</name>
    <name type="common">Fairy cichlid</name>
    <name type="synonym">Lamprologus brichardi</name>
    <dbReference type="NCBI Taxonomy" id="32507"/>
    <lineage>
        <taxon>Eukaryota</taxon>
        <taxon>Metazoa</taxon>
        <taxon>Chordata</taxon>
        <taxon>Craniata</taxon>
        <taxon>Vertebrata</taxon>
        <taxon>Euteleostomi</taxon>
        <taxon>Actinopterygii</taxon>
        <taxon>Neopterygii</taxon>
        <taxon>Teleostei</taxon>
        <taxon>Neoteleostei</taxon>
        <taxon>Acanthomorphata</taxon>
        <taxon>Ovalentaria</taxon>
        <taxon>Cichlomorphae</taxon>
        <taxon>Cichliformes</taxon>
        <taxon>Cichlidae</taxon>
        <taxon>African cichlids</taxon>
        <taxon>Pseudocrenilabrinae</taxon>
        <taxon>Lamprologini</taxon>
        <taxon>Neolamprologus</taxon>
    </lineage>
</organism>
<dbReference type="GO" id="GO:0007020">
    <property type="term" value="P:microtubule nucleation"/>
    <property type="evidence" value="ECO:0007669"/>
    <property type="project" value="TreeGrafter"/>
</dbReference>
<evidence type="ECO:0000313" key="5">
    <source>
        <dbReference type="Proteomes" id="UP000261580"/>
    </source>
</evidence>
<dbReference type="STRING" id="32507.ENSNBRP00000028363"/>
<dbReference type="GO" id="GO:0008017">
    <property type="term" value="F:microtubule binding"/>
    <property type="evidence" value="ECO:0007669"/>
    <property type="project" value="InterPro"/>
</dbReference>
<dbReference type="GO" id="GO:0007100">
    <property type="term" value="P:mitotic centrosome separation"/>
    <property type="evidence" value="ECO:0007669"/>
    <property type="project" value="TreeGrafter"/>
</dbReference>
<dbReference type="Bgee" id="ENSNBRG00000021615">
    <property type="expression patterns" value="Expressed in heart and 7 other cell types or tissues"/>
</dbReference>
<evidence type="ECO:0000313" key="4">
    <source>
        <dbReference type="Ensembl" id="ENSNBRP00000028363.1"/>
    </source>
</evidence>
<dbReference type="GO" id="GO:0047496">
    <property type="term" value="P:vesicle transport along microtubule"/>
    <property type="evidence" value="ECO:0007669"/>
    <property type="project" value="TreeGrafter"/>
</dbReference>
<dbReference type="GO" id="GO:0000132">
    <property type="term" value="P:establishment of mitotic spindle orientation"/>
    <property type="evidence" value="ECO:0007669"/>
    <property type="project" value="TreeGrafter"/>
</dbReference>
<dbReference type="GO" id="GO:0000776">
    <property type="term" value="C:kinetochore"/>
    <property type="evidence" value="ECO:0007669"/>
    <property type="project" value="TreeGrafter"/>
</dbReference>
<name>A0A3Q4I3J6_NEOBR</name>
<dbReference type="AlphaFoldDB" id="A0A3Q4I3J6"/>
<dbReference type="GO" id="GO:0007059">
    <property type="term" value="P:chromosome segregation"/>
    <property type="evidence" value="ECO:0007669"/>
    <property type="project" value="TreeGrafter"/>
</dbReference>
<dbReference type="GO" id="GO:0010975">
    <property type="term" value="P:regulation of neuron projection development"/>
    <property type="evidence" value="ECO:0007669"/>
    <property type="project" value="TreeGrafter"/>
</dbReference>
<dbReference type="GO" id="GO:0005813">
    <property type="term" value="C:centrosome"/>
    <property type="evidence" value="ECO:0007669"/>
    <property type="project" value="TreeGrafter"/>
</dbReference>
<comment type="similarity">
    <text evidence="1">Belongs to the nudE family.</text>
</comment>
<dbReference type="Ensembl" id="ENSNBRT00000029105.1">
    <property type="protein sequence ID" value="ENSNBRP00000028363.1"/>
    <property type="gene ID" value="ENSNBRG00000021615.1"/>
</dbReference>
<sequence length="120" mass="14159">MDSEMIPKFSSKDEEVAFVCHEAQEELQEFQEGSRELEAELEAQLGQAEQRLRDLQSENERLKNEVSNLKEKLEQQYAQSYKQISLLEDDLGQTRSIKDQLHKYVRELEQANDDLERAKR</sequence>
<reference evidence="4" key="1">
    <citation type="submission" date="2025-08" db="UniProtKB">
        <authorList>
            <consortium name="Ensembl"/>
        </authorList>
    </citation>
    <scope>IDENTIFICATION</scope>
</reference>
<dbReference type="GO" id="GO:0051642">
    <property type="term" value="P:centrosome localization"/>
    <property type="evidence" value="ECO:0007669"/>
    <property type="project" value="TreeGrafter"/>
</dbReference>
<keyword evidence="5" id="KW-1185">Reference proteome</keyword>
<protein>
    <submittedName>
        <fullName evidence="4">NudE neurodevelopment protein 1-like 1b</fullName>
    </submittedName>
</protein>
<dbReference type="PANTHER" id="PTHR10921:SF0">
    <property type="entry name" value="NUCLEAR DISTRIBUTION PROTEIN NUDE-LIKE 1"/>
    <property type="match status" value="1"/>
</dbReference>
<evidence type="ECO:0000256" key="3">
    <source>
        <dbReference type="SAM" id="Coils"/>
    </source>
</evidence>
<dbReference type="Proteomes" id="UP000261580">
    <property type="component" value="Unassembled WGS sequence"/>
</dbReference>
<dbReference type="GO" id="GO:0005871">
    <property type="term" value="C:kinesin complex"/>
    <property type="evidence" value="ECO:0007669"/>
    <property type="project" value="TreeGrafter"/>
</dbReference>
<dbReference type="Gene3D" id="6.10.250.1080">
    <property type="match status" value="1"/>
</dbReference>
<proteinExistence type="inferred from homology"/>
<dbReference type="OMA" id="VCHEAQE"/>